<organism evidence="14 15">
    <name type="scientific">Larinioides sclopetarius</name>
    <dbReference type="NCBI Taxonomy" id="280406"/>
    <lineage>
        <taxon>Eukaryota</taxon>
        <taxon>Metazoa</taxon>
        <taxon>Ecdysozoa</taxon>
        <taxon>Arthropoda</taxon>
        <taxon>Chelicerata</taxon>
        <taxon>Arachnida</taxon>
        <taxon>Araneae</taxon>
        <taxon>Araneomorphae</taxon>
        <taxon>Entelegynae</taxon>
        <taxon>Araneoidea</taxon>
        <taxon>Araneidae</taxon>
        <taxon>Larinioides</taxon>
    </lineage>
</organism>
<feature type="region of interest" description="Disordered" evidence="9">
    <location>
        <begin position="1323"/>
        <end position="1343"/>
    </location>
</feature>
<feature type="domain" description="EGF-like" evidence="13">
    <location>
        <begin position="633"/>
        <end position="670"/>
    </location>
</feature>
<dbReference type="Proteomes" id="UP001497382">
    <property type="component" value="Unassembled WGS sequence"/>
</dbReference>
<keyword evidence="3 10" id="KW-0812">Transmembrane</keyword>
<dbReference type="PANTHER" id="PTHR15036">
    <property type="entry name" value="PIKACHURIN-LIKE PROTEIN"/>
    <property type="match status" value="1"/>
</dbReference>
<keyword evidence="11" id="KW-0732">Signal</keyword>
<dbReference type="CDD" id="cd00054">
    <property type="entry name" value="EGF_CA"/>
    <property type="match status" value="3"/>
</dbReference>
<evidence type="ECO:0008006" key="16">
    <source>
        <dbReference type="Google" id="ProtNLM"/>
    </source>
</evidence>
<dbReference type="PANTHER" id="PTHR15036:SF89">
    <property type="entry name" value="NEUREXIN 1, ISOFORM F"/>
    <property type="match status" value="1"/>
</dbReference>
<feature type="domain" description="Laminin G" evidence="12">
    <location>
        <begin position="860"/>
        <end position="1036"/>
    </location>
</feature>
<evidence type="ECO:0000313" key="15">
    <source>
        <dbReference type="Proteomes" id="UP001497382"/>
    </source>
</evidence>
<dbReference type="InterPro" id="IPR050372">
    <property type="entry name" value="Neurexin-related_CASP"/>
</dbReference>
<evidence type="ECO:0000256" key="7">
    <source>
        <dbReference type="ARBA" id="ARBA00023157"/>
    </source>
</evidence>
<dbReference type="Pfam" id="PF02210">
    <property type="entry name" value="Laminin_G_2"/>
    <property type="match status" value="6"/>
</dbReference>
<feature type="domain" description="Laminin G" evidence="12">
    <location>
        <begin position="247"/>
        <end position="442"/>
    </location>
</feature>
<evidence type="ECO:0000313" key="14">
    <source>
        <dbReference type="EMBL" id="CAL1281685.1"/>
    </source>
</evidence>
<dbReference type="CDD" id="cd00110">
    <property type="entry name" value="LamG"/>
    <property type="match status" value="6"/>
</dbReference>
<dbReference type="EMBL" id="CAXIEN010000148">
    <property type="protein sequence ID" value="CAL1281685.1"/>
    <property type="molecule type" value="Genomic_DNA"/>
</dbReference>
<dbReference type="GO" id="GO:0016020">
    <property type="term" value="C:membrane"/>
    <property type="evidence" value="ECO:0007669"/>
    <property type="project" value="UniProtKB-SubCell"/>
</dbReference>
<sequence>MAVLQLRWRWLFFILFLQKSIEAFVLEGSPTSYAQFKRWYAGMTDSLSFEFKTTEPNGLLLYLDDGGIGDFFELKLVDGTIRFRFNLGGGAMLTHAGINLHDDQWHRVELIRSIEDTILKVDEETQSKVTKGTDYHFGNYSSNSFVYIGGIPSWYSAKLTQMSLPSVFFEPHFKGSIRNVVYASEDGPHRQQDMVEFKGIRSNELDACEHHDPCQHNGVCISTDSGAICDCGTGDYDGNFCEKERTPAEATFRGSDYLSFNLLSLNAEPILSSSDQVSLYFKSRQPSGLLLYTGKGEDHLLLTLKDGGILLFIHLGSSSVEKVLRPAKVRFDDNQWHKVLVHRKVREITRATSFCHFSITVDGVYTERGSTAGTFNLLSSSVLFVGGADHSAGHQGARQLSNFVGCIKKVEFVADSLRLEVIELGRTGNKLIQQQGSVQYLCQEVEAPDPITFTNKESFLALPSWDAARSGSIAFKLRTNEANGVLMYNTGATAQGDFFAFELLDGHVFLLLNLGSGAVKVKATTRRVDDGQWHSVSLKRSGKSGRVTVDESAVDFITPGNSNQLDLEGPLYVGGVGTSAQGVLIPSELWSGSLRYGYVGCMKDLIINGRTVDIAGVSQKQDSGSIRPACHTPTPQCDSQPCLNNGLCLEGWNHFTCDCSHTSYSGTVCAKDATTLSFDGTQYMKITVLEGPTQAEDIRLRMKTTRPSGLLFATSSEKSTTAMSAALEAGRFKLVLNLGDGNKVFFVGQGLNDDQWHTLHVTRRGQSMDVKVDSEATSRELSGQNINLDFQTLYIGAMGTERPPTSLTSPSTNKDIPNFVGHMQHFIFNGQHFFDMAGSGQMTNFKVTAKFGKKDEIVHHPVTFKSKFTFIGLSQLKAYSSMNLYFQFKTLEPNGLILFNGGKGQDFIVIELVDGHLHYIFNLGDGPRKVRSNTRTTLNDNQWHAVTIGRPSVKQHTLMVDDMIATVASTGSNVHLDLDGLLYLGGVRRASYTSLPKLVQSRHGFEGCLASLDLNGETIDPIKDAVVPSTLVSSGCAGPVTKCSTTACANRGICVQMWNSYTCDCDMTSFTGPTCSDESISYKFGSKGGLITFSYPQEKRPDTKSDLLALGFISSTDNAVLVRIDSGSSNDYMELEIVDGNVFMVYNMGTEDHPIGELSVNVNDNQYHVVRFTRSGPNSTIQIDDHNVRTKQPTGRQHTIFNGHSKIQVGGKFNSVKNRVERPFQGVISGLVFGGNRILDMAAEDDPRVSLQGDVELLIAMPPGGQTVDSAENSEEKSTTADPVEPTEEMVFSGAGSGCWDDEDDCEASNNEKHEELITPEFVSPTPEDSVQPNPSEACEDDDDDCSIDIGSGISEGEVGRPEDILLTIPTIHPLSPERGPMSSIPTIPPIMIVSHSNLPPDQPPYAKTTRVPAVVYEVPIPGLLPNGKDYQRPTQRTRSSADNTALVIGVIAGALIAIVLIALIVYKLRNRTEGSYKVDESKNYQFGAQFGAIAASPAFLNGPLPPVNGLSKSHPEKTPKKKKGGKDLKEWYV</sequence>
<dbReference type="SMART" id="SM00282">
    <property type="entry name" value="LamG"/>
    <property type="match status" value="6"/>
</dbReference>
<dbReference type="InterPro" id="IPR027789">
    <property type="entry name" value="Syndecan/Neurexin_dom"/>
</dbReference>
<dbReference type="InterPro" id="IPR000742">
    <property type="entry name" value="EGF"/>
</dbReference>
<evidence type="ECO:0000256" key="3">
    <source>
        <dbReference type="ARBA" id="ARBA00022692"/>
    </source>
</evidence>
<keyword evidence="5 10" id="KW-1133">Transmembrane helix</keyword>
<comment type="caution">
    <text evidence="14">The sequence shown here is derived from an EMBL/GenBank/DDBJ whole genome shotgun (WGS) entry which is preliminary data.</text>
</comment>
<evidence type="ECO:0000256" key="11">
    <source>
        <dbReference type="SAM" id="SignalP"/>
    </source>
</evidence>
<dbReference type="PROSITE" id="PS50025">
    <property type="entry name" value="LAM_G_DOMAIN"/>
    <property type="match status" value="6"/>
</dbReference>
<dbReference type="Gene3D" id="2.60.120.200">
    <property type="match status" value="6"/>
</dbReference>
<feature type="domain" description="Laminin G" evidence="12">
    <location>
        <begin position="23"/>
        <end position="208"/>
    </location>
</feature>
<feature type="domain" description="EGF-like" evidence="13">
    <location>
        <begin position="1039"/>
        <end position="1076"/>
    </location>
</feature>
<proteinExistence type="predicted"/>
<gene>
    <name evidence="14" type="ORF">LARSCL_LOCUS11712</name>
</gene>
<feature type="region of interest" description="Disordered" evidence="9">
    <location>
        <begin position="1264"/>
        <end position="1284"/>
    </location>
</feature>
<dbReference type="Pfam" id="PF01034">
    <property type="entry name" value="Syndecan"/>
    <property type="match status" value="1"/>
</dbReference>
<protein>
    <recommendedName>
        <fullName evidence="16">Neurexin</fullName>
    </recommendedName>
</protein>
<feature type="domain" description="EGF-like" evidence="13">
    <location>
        <begin position="204"/>
        <end position="242"/>
    </location>
</feature>
<feature type="domain" description="Laminin G" evidence="12">
    <location>
        <begin position="673"/>
        <end position="851"/>
    </location>
</feature>
<evidence type="ECO:0000256" key="4">
    <source>
        <dbReference type="ARBA" id="ARBA00022737"/>
    </source>
</evidence>
<keyword evidence="4" id="KW-0677">Repeat</keyword>
<feature type="chain" id="PRO_5043774370" description="Neurexin" evidence="11">
    <location>
        <begin position="24"/>
        <end position="1534"/>
    </location>
</feature>
<dbReference type="SMART" id="SM00181">
    <property type="entry name" value="EGF"/>
    <property type="match status" value="3"/>
</dbReference>
<keyword evidence="6 10" id="KW-0472">Membrane</keyword>
<dbReference type="InterPro" id="IPR013320">
    <property type="entry name" value="ConA-like_dom_sf"/>
</dbReference>
<feature type="signal peptide" evidence="11">
    <location>
        <begin position="1"/>
        <end position="23"/>
    </location>
</feature>
<dbReference type="GO" id="GO:0048513">
    <property type="term" value="P:animal organ development"/>
    <property type="evidence" value="ECO:0007669"/>
    <property type="project" value="UniProtKB-ARBA"/>
</dbReference>
<accession>A0AAV2AEW7</accession>
<feature type="transmembrane region" description="Helical" evidence="10">
    <location>
        <begin position="1446"/>
        <end position="1467"/>
    </location>
</feature>
<dbReference type="Pfam" id="PF00008">
    <property type="entry name" value="EGF"/>
    <property type="match status" value="1"/>
</dbReference>
<dbReference type="Gene3D" id="2.10.25.10">
    <property type="entry name" value="Laminin"/>
    <property type="match status" value="3"/>
</dbReference>
<keyword evidence="2 8" id="KW-0245">EGF-like domain</keyword>
<feature type="domain" description="Laminin G" evidence="12">
    <location>
        <begin position="449"/>
        <end position="630"/>
    </location>
</feature>
<evidence type="ECO:0000256" key="5">
    <source>
        <dbReference type="ARBA" id="ARBA00022989"/>
    </source>
</evidence>
<dbReference type="SMART" id="SM00179">
    <property type="entry name" value="EGF_CA"/>
    <property type="match status" value="2"/>
</dbReference>
<keyword evidence="15" id="KW-1185">Reference proteome</keyword>
<evidence type="ECO:0000256" key="8">
    <source>
        <dbReference type="PROSITE-ProRule" id="PRU00076"/>
    </source>
</evidence>
<dbReference type="FunFam" id="2.10.25.10:FF:000029">
    <property type="entry name" value="neurexin-1 isoform X1"/>
    <property type="match status" value="1"/>
</dbReference>
<evidence type="ECO:0000256" key="1">
    <source>
        <dbReference type="ARBA" id="ARBA00004479"/>
    </source>
</evidence>
<reference evidence="14 15" key="1">
    <citation type="submission" date="2024-04" db="EMBL/GenBank/DDBJ databases">
        <authorList>
            <person name="Rising A."/>
            <person name="Reimegard J."/>
            <person name="Sonavane S."/>
            <person name="Akerstrom W."/>
            <person name="Nylinder S."/>
            <person name="Hedman E."/>
            <person name="Kallberg Y."/>
        </authorList>
    </citation>
    <scope>NUCLEOTIDE SEQUENCE [LARGE SCALE GENOMIC DNA]</scope>
</reference>
<evidence type="ECO:0000256" key="2">
    <source>
        <dbReference type="ARBA" id="ARBA00022536"/>
    </source>
</evidence>
<comment type="subcellular location">
    <subcellularLocation>
        <location evidence="1">Membrane</location>
        <topology evidence="1">Single-pass type I membrane protein</topology>
    </subcellularLocation>
</comment>
<comment type="caution">
    <text evidence="8">Lacks conserved residue(s) required for the propagation of feature annotation.</text>
</comment>
<evidence type="ECO:0000259" key="13">
    <source>
        <dbReference type="PROSITE" id="PS50026"/>
    </source>
</evidence>
<evidence type="ECO:0000256" key="10">
    <source>
        <dbReference type="SAM" id="Phobius"/>
    </source>
</evidence>
<dbReference type="InterPro" id="IPR001791">
    <property type="entry name" value="Laminin_G"/>
</dbReference>
<evidence type="ECO:0000256" key="9">
    <source>
        <dbReference type="SAM" id="MobiDB-lite"/>
    </source>
</evidence>
<dbReference type="SUPFAM" id="SSF49899">
    <property type="entry name" value="Concanavalin A-like lectins/glucanases"/>
    <property type="match status" value="6"/>
</dbReference>
<dbReference type="GO" id="GO:0005509">
    <property type="term" value="F:calcium ion binding"/>
    <property type="evidence" value="ECO:0007669"/>
    <property type="project" value="InterPro"/>
</dbReference>
<evidence type="ECO:0000256" key="6">
    <source>
        <dbReference type="ARBA" id="ARBA00023136"/>
    </source>
</evidence>
<keyword evidence="7" id="KW-1015">Disulfide bond</keyword>
<evidence type="ECO:0000259" key="12">
    <source>
        <dbReference type="PROSITE" id="PS50025"/>
    </source>
</evidence>
<dbReference type="PROSITE" id="PS50026">
    <property type="entry name" value="EGF_3"/>
    <property type="match status" value="3"/>
</dbReference>
<feature type="region of interest" description="Disordered" evidence="9">
    <location>
        <begin position="1506"/>
        <end position="1534"/>
    </location>
</feature>
<dbReference type="InterPro" id="IPR001881">
    <property type="entry name" value="EGF-like_Ca-bd_dom"/>
</dbReference>
<feature type="domain" description="Laminin G" evidence="12">
    <location>
        <begin position="1080"/>
        <end position="1255"/>
    </location>
</feature>
<name>A0AAV2AEW7_9ARAC</name>
<dbReference type="FunFam" id="2.10.25.10:FF:000015">
    <property type="entry name" value="neurexin-1 isoform X1"/>
    <property type="match status" value="1"/>
</dbReference>